<evidence type="ECO:0008006" key="4">
    <source>
        <dbReference type="Google" id="ProtNLM"/>
    </source>
</evidence>
<feature type="transmembrane region" description="Helical" evidence="1">
    <location>
        <begin position="88"/>
        <end position="105"/>
    </location>
</feature>
<name>A0A538TQS8_UNCEI</name>
<dbReference type="Proteomes" id="UP000317691">
    <property type="component" value="Unassembled WGS sequence"/>
</dbReference>
<sequence>MNASFEEKSVWIQLISMVGVLGSYFVVAAHMLSRGVTVVAAFVPLFFVAVVLLVVVLVAGHTVVAIASKPEGRDERDRLIGWRAERNSSWILSVGVLTAITGMVLAIPNVWIAHLLMLSMLLSEVARYVFQLVYYRRGM</sequence>
<keyword evidence="1" id="KW-0472">Membrane</keyword>
<organism evidence="2 3">
    <name type="scientific">Eiseniibacteriota bacterium</name>
    <dbReference type="NCBI Taxonomy" id="2212470"/>
    <lineage>
        <taxon>Bacteria</taxon>
        <taxon>Candidatus Eiseniibacteriota</taxon>
    </lineage>
</organism>
<feature type="transmembrane region" description="Helical" evidence="1">
    <location>
        <begin position="38"/>
        <end position="67"/>
    </location>
</feature>
<keyword evidence="1" id="KW-1133">Transmembrane helix</keyword>
<evidence type="ECO:0000313" key="3">
    <source>
        <dbReference type="Proteomes" id="UP000317691"/>
    </source>
</evidence>
<accession>A0A538TQS8</accession>
<protein>
    <recommendedName>
        <fullName evidence="4">DUF2178 domain-containing protein</fullName>
    </recommendedName>
</protein>
<feature type="transmembrane region" description="Helical" evidence="1">
    <location>
        <begin position="111"/>
        <end position="130"/>
    </location>
</feature>
<evidence type="ECO:0000313" key="2">
    <source>
        <dbReference type="EMBL" id="TMQ65983.1"/>
    </source>
</evidence>
<dbReference type="AlphaFoldDB" id="A0A538TQS8"/>
<feature type="transmembrane region" description="Helical" evidence="1">
    <location>
        <begin position="12"/>
        <end position="32"/>
    </location>
</feature>
<evidence type="ECO:0000256" key="1">
    <source>
        <dbReference type="SAM" id="Phobius"/>
    </source>
</evidence>
<dbReference type="EMBL" id="VBOZ01000010">
    <property type="protein sequence ID" value="TMQ65983.1"/>
    <property type="molecule type" value="Genomic_DNA"/>
</dbReference>
<comment type="caution">
    <text evidence="2">The sequence shown here is derived from an EMBL/GenBank/DDBJ whole genome shotgun (WGS) entry which is preliminary data.</text>
</comment>
<proteinExistence type="predicted"/>
<keyword evidence="1" id="KW-0812">Transmembrane</keyword>
<gene>
    <name evidence="2" type="ORF">E6K79_03740</name>
</gene>
<reference evidence="2 3" key="1">
    <citation type="journal article" date="2019" name="Nat. Microbiol.">
        <title>Mediterranean grassland soil C-N compound turnover is dependent on rainfall and depth, and is mediated by genomically divergent microorganisms.</title>
        <authorList>
            <person name="Diamond S."/>
            <person name="Andeer P.F."/>
            <person name="Li Z."/>
            <person name="Crits-Christoph A."/>
            <person name="Burstein D."/>
            <person name="Anantharaman K."/>
            <person name="Lane K.R."/>
            <person name="Thomas B.C."/>
            <person name="Pan C."/>
            <person name="Northen T.R."/>
            <person name="Banfield J.F."/>
        </authorList>
    </citation>
    <scope>NUCLEOTIDE SEQUENCE [LARGE SCALE GENOMIC DNA]</scope>
    <source>
        <strain evidence="2">WS_9</strain>
    </source>
</reference>